<dbReference type="EMBL" id="CP015756">
    <property type="protein sequence ID" value="APC42778.1"/>
    <property type="molecule type" value="Genomic_DNA"/>
</dbReference>
<proteinExistence type="predicted"/>
<keyword evidence="4" id="KW-1185">Reference proteome</keyword>
<dbReference type="PANTHER" id="PTHR46401">
    <property type="entry name" value="GLYCOSYLTRANSFERASE WBBK-RELATED"/>
    <property type="match status" value="1"/>
</dbReference>
<dbReference type="Gene3D" id="3.40.50.2000">
    <property type="entry name" value="Glycogen Phosphorylase B"/>
    <property type="match status" value="2"/>
</dbReference>
<evidence type="ECO:0000313" key="4">
    <source>
        <dbReference type="Proteomes" id="UP000182569"/>
    </source>
</evidence>
<dbReference type="GO" id="GO:0016757">
    <property type="term" value="F:glycosyltransferase activity"/>
    <property type="evidence" value="ECO:0007669"/>
    <property type="project" value="InterPro"/>
</dbReference>
<dbReference type="STRING" id="1552.A7L45_18680"/>
<dbReference type="KEGG" id="ceu:A7L45_18680"/>
<evidence type="ECO:0000313" key="3">
    <source>
        <dbReference type="EMBL" id="APC42778.1"/>
    </source>
</evidence>
<dbReference type="Pfam" id="PF00534">
    <property type="entry name" value="Glycos_transf_1"/>
    <property type="match status" value="1"/>
</dbReference>
<accession>A0A1J0GN32</accession>
<reference evidence="4" key="1">
    <citation type="journal article" date="2016" name="Front. Microbiol.">
        <title>Complete Genome Sequence of Clostridium estertheticum DSM 8809, a Microbe Identified in Spoiled Vacuum Packed Beef.</title>
        <authorList>
            <person name="Yu Z."/>
            <person name="Gunn L."/>
            <person name="Brennan E."/>
            <person name="Reid R."/>
            <person name="Wall P.G."/>
            <person name="Gaora O.P."/>
            <person name="Hurley D."/>
            <person name="Bolton D."/>
            <person name="Fanning S."/>
        </authorList>
    </citation>
    <scope>NUCLEOTIDE SEQUENCE [LARGE SCALE GENOMIC DNA]</scope>
    <source>
        <strain evidence="4">DSM 8809</strain>
    </source>
</reference>
<evidence type="ECO:0000256" key="1">
    <source>
        <dbReference type="ARBA" id="ARBA00022679"/>
    </source>
</evidence>
<name>A0A1J0GN32_9CLOT</name>
<dbReference type="CDD" id="cd03801">
    <property type="entry name" value="GT4_PimA-like"/>
    <property type="match status" value="1"/>
</dbReference>
<feature type="domain" description="Glycosyl transferase family 1" evidence="2">
    <location>
        <begin position="186"/>
        <end position="340"/>
    </location>
</feature>
<keyword evidence="1" id="KW-0808">Transferase</keyword>
<gene>
    <name evidence="3" type="ORF">A7L45_18680</name>
</gene>
<dbReference type="AlphaFoldDB" id="A0A1J0GN32"/>
<dbReference type="Proteomes" id="UP000182569">
    <property type="component" value="Chromosome"/>
</dbReference>
<organism evidence="3 4">
    <name type="scientific">Clostridium estertheticum subsp. estertheticum</name>
    <dbReference type="NCBI Taxonomy" id="1552"/>
    <lineage>
        <taxon>Bacteria</taxon>
        <taxon>Bacillati</taxon>
        <taxon>Bacillota</taxon>
        <taxon>Clostridia</taxon>
        <taxon>Eubacteriales</taxon>
        <taxon>Clostridiaceae</taxon>
        <taxon>Clostridium</taxon>
    </lineage>
</organism>
<sequence>MTYVCEWNNNNQKTWSGTTYSLFKAISKNNEVTECDMTFKKWQMILLTVCNIRIIDGKIKTNNPFRKLTIICKQKKLNSLLRGDKSDHKLIVGDFGICNNAYYYMDISVDALIYLRENKPRLFGHVNFDNVPTKDLIKRGVIQNAMLNNAKCVFTMGKWLEENLINYSGLPKEKVCSVGGGINLDIDRIHPEVKTNNKILFVGRDFYRKGGDLVIEAFHILKEKYLTNAELYIAGVDPNLINAEKNVIILGDLSPNQLSDYFNKCDIFCMPSRFEAYGLVFIEALVYGLPCIGRNCFEMKEFIQNGETGYLIEDDDKEILASRMYELLNNDNIKSNVIKRREEYINKYSWESVSERITKKIFEIGGK</sequence>
<evidence type="ECO:0000259" key="2">
    <source>
        <dbReference type="Pfam" id="PF00534"/>
    </source>
</evidence>
<protein>
    <recommendedName>
        <fullName evidence="2">Glycosyl transferase family 1 domain-containing protein</fullName>
    </recommendedName>
</protein>
<dbReference type="PANTHER" id="PTHR46401:SF2">
    <property type="entry name" value="GLYCOSYLTRANSFERASE WBBK-RELATED"/>
    <property type="match status" value="1"/>
</dbReference>
<dbReference type="InterPro" id="IPR001296">
    <property type="entry name" value="Glyco_trans_1"/>
</dbReference>
<dbReference type="SUPFAM" id="SSF53756">
    <property type="entry name" value="UDP-Glycosyltransferase/glycogen phosphorylase"/>
    <property type="match status" value="1"/>
</dbReference>
<dbReference type="GO" id="GO:0009103">
    <property type="term" value="P:lipopolysaccharide biosynthetic process"/>
    <property type="evidence" value="ECO:0007669"/>
    <property type="project" value="TreeGrafter"/>
</dbReference>